<name>Q6XLV5_9PHYC</name>
<dbReference type="RefSeq" id="YP_009665745.1">
    <property type="nucleotide sequence ID" value="NC_043257.1"/>
</dbReference>
<dbReference type="CDD" id="cd00519">
    <property type="entry name" value="Lipase_3"/>
    <property type="match status" value="1"/>
</dbReference>
<dbReference type="SUPFAM" id="SSF53474">
    <property type="entry name" value="alpha/beta-Hydrolases"/>
    <property type="match status" value="1"/>
</dbReference>
<evidence type="ECO:0000313" key="2">
    <source>
        <dbReference type="EMBL" id="AAR26956.1"/>
    </source>
</evidence>
<dbReference type="InterPro" id="IPR029058">
    <property type="entry name" value="AB_hydrolase_fold"/>
</dbReference>
<feature type="domain" description="Fungal lipase-type" evidence="1">
    <location>
        <begin position="82"/>
        <end position="216"/>
    </location>
</feature>
<dbReference type="Gene3D" id="3.40.50.1820">
    <property type="entry name" value="alpha/beta hydrolase"/>
    <property type="match status" value="1"/>
</dbReference>
<dbReference type="PANTHER" id="PTHR45856:SF24">
    <property type="entry name" value="FUNGAL LIPASE-LIKE DOMAIN-CONTAINING PROTEIN"/>
    <property type="match status" value="1"/>
</dbReference>
<reference evidence="2" key="1">
    <citation type="journal article" date="2003" name="J. Mol. Evol.">
        <title>Comparisons of two large phaeoviral genomes and evolutionary implications.</title>
        <authorList>
            <person name="Delaroque N."/>
            <person name="Boland W."/>
            <person name="Muller D.G."/>
            <person name="Knippers R."/>
        </authorList>
    </citation>
    <scope>NUCLEOTIDE SEQUENCE</scope>
    <source>
        <strain evidence="2">FirrV-1</strain>
    </source>
</reference>
<reference evidence="2" key="2">
    <citation type="submission" date="2003-01" db="EMBL/GenBank/DDBJ databases">
        <title>Partial Nucleotide Sequence of the Feldmannia irregularis Virus FirrV-1 Genome: On the Evolution of Large Phaeoviral Genomes.</title>
        <authorList>
            <person name="Delaroque N."/>
            <person name="Knippers R."/>
            <person name="Mueller D.G."/>
            <person name="Boland W."/>
        </authorList>
    </citation>
    <scope>NUCLEOTIDE SEQUENCE</scope>
    <source>
        <strain evidence="2">FirrV-1</strain>
    </source>
</reference>
<dbReference type="PANTHER" id="PTHR45856">
    <property type="entry name" value="ALPHA/BETA-HYDROLASES SUPERFAMILY PROTEIN"/>
    <property type="match status" value="1"/>
</dbReference>
<dbReference type="KEGG" id="vg:41332341"/>
<accession>Q6XLV5</accession>
<dbReference type="GO" id="GO:0006629">
    <property type="term" value="P:lipid metabolic process"/>
    <property type="evidence" value="ECO:0007669"/>
    <property type="project" value="InterPro"/>
</dbReference>
<dbReference type="InterPro" id="IPR051218">
    <property type="entry name" value="Sec_MonoDiacylglyc_Lipase"/>
</dbReference>
<dbReference type="Pfam" id="PF01764">
    <property type="entry name" value="Lipase_3"/>
    <property type="match status" value="1"/>
</dbReference>
<sequence length="273" mass="30239">MRFTTYISFLLSSLCSRVSAMLISHKQRVGSYPSPALTDKHLELATLCRDVYCNGTESSDTYVKSNDTGAQATVRLKGKQVVVCFRGSDSPQDWKLNLQLYRVPFISRTHKNPANEVHSGFFIGHHSIKAKIYTKLNAFIASGECDSILFTGHSSGGALAAIAAFDFRNDKHLPVEVVTFGSPKLGNASLAVEYSERITRCTRVVNDNDAIALMPLSRGFHHVGNTLHIQDIAPTTNQGVWHALSNFVRLDSVFDHGIESYIRTIEAHIDKQK</sequence>
<proteinExistence type="predicted"/>
<organism evidence="2">
    <name type="scientific">Feldmannia irregularis virus a</name>
    <dbReference type="NCBI Taxonomy" id="231992"/>
    <lineage>
        <taxon>Viruses</taxon>
        <taxon>Varidnaviria</taxon>
        <taxon>Bamfordvirae</taxon>
        <taxon>Nucleocytoviricota</taxon>
        <taxon>Megaviricetes</taxon>
        <taxon>Algavirales</taxon>
        <taxon>Phycodnaviridae</taxon>
        <taxon>Phaeovirus</taxon>
        <taxon>Phaeovirus irregularis</taxon>
    </lineage>
</organism>
<evidence type="ECO:0000259" key="1">
    <source>
        <dbReference type="Pfam" id="PF01764"/>
    </source>
</evidence>
<protein>
    <submittedName>
        <fullName evidence="2">FirrV-1-F2</fullName>
    </submittedName>
</protein>
<dbReference type="GeneID" id="41332341"/>
<dbReference type="EMBL" id="AY225138">
    <property type="protein sequence ID" value="AAR26956.1"/>
    <property type="molecule type" value="Genomic_DNA"/>
</dbReference>
<dbReference type="InterPro" id="IPR002921">
    <property type="entry name" value="Fungal_lipase-type"/>
</dbReference>
<dbReference type="ESTHER" id="9phyc-q6xlv5">
    <property type="family name" value="Lipase_3"/>
</dbReference>